<feature type="region of interest" description="Disordered" evidence="1">
    <location>
        <begin position="262"/>
        <end position="287"/>
    </location>
</feature>
<dbReference type="EMBL" id="BJHW01000002">
    <property type="protein sequence ID" value="GDY60323.1"/>
    <property type="molecule type" value="Genomic_DNA"/>
</dbReference>
<comment type="caution">
    <text evidence="2">The sequence shown here is derived from an EMBL/GenBank/DDBJ whole genome shotgun (WGS) entry which is preliminary data.</text>
</comment>
<keyword evidence="3" id="KW-1185">Reference proteome</keyword>
<dbReference type="Pfam" id="PF13565">
    <property type="entry name" value="HTH_32"/>
    <property type="match status" value="1"/>
</dbReference>
<dbReference type="SUPFAM" id="SSF46689">
    <property type="entry name" value="Homeodomain-like"/>
    <property type="match status" value="1"/>
</dbReference>
<dbReference type="AlphaFoldDB" id="A0A4D4LQG4"/>
<gene>
    <name evidence="2" type="ORF">SVIO_109460</name>
</gene>
<evidence type="ECO:0008006" key="4">
    <source>
        <dbReference type="Google" id="ProtNLM"/>
    </source>
</evidence>
<name>A0A4D4LQG4_STRVO</name>
<evidence type="ECO:0000313" key="3">
    <source>
        <dbReference type="Proteomes" id="UP000301309"/>
    </source>
</evidence>
<dbReference type="Proteomes" id="UP000301309">
    <property type="component" value="Unassembled WGS sequence"/>
</dbReference>
<proteinExistence type="predicted"/>
<organism evidence="2 3">
    <name type="scientific">Streptomyces violaceusniger</name>
    <dbReference type="NCBI Taxonomy" id="68280"/>
    <lineage>
        <taxon>Bacteria</taxon>
        <taxon>Bacillati</taxon>
        <taxon>Actinomycetota</taxon>
        <taxon>Actinomycetes</taxon>
        <taxon>Kitasatosporales</taxon>
        <taxon>Streptomycetaceae</taxon>
        <taxon>Streptomyces</taxon>
        <taxon>Streptomyces violaceusniger group</taxon>
    </lineage>
</organism>
<reference evidence="2 3" key="1">
    <citation type="journal article" date="2020" name="Int. J. Syst. Evol. Microbiol.">
        <title>Reclassification of Streptomyces castelarensis and Streptomyces sporoclivatus as later heterotypic synonyms of Streptomyces antimycoticus.</title>
        <authorList>
            <person name="Komaki H."/>
            <person name="Tamura T."/>
        </authorList>
    </citation>
    <scope>NUCLEOTIDE SEQUENCE [LARGE SCALE GENOMIC DNA]</scope>
    <source>
        <strain evidence="2 3">NBRC 13459</strain>
    </source>
</reference>
<evidence type="ECO:0000313" key="2">
    <source>
        <dbReference type="EMBL" id="GDY60323.1"/>
    </source>
</evidence>
<sequence>MAGLVRVRRLTDQEGQKLQQVVRRGRTSSVRYRRAMMLLASVGGNRVPVIAQLVQADEDTVREVIHRFNEIGLACLDPQWAGGRPRLLTPDDENFVIQTATTRPTKLGQPFTRWSIRKLAAYLRRAHGHSIRIGREALRCLLSRRGITFQRTKTWKESPDPDRDAKLDRIEHVLEHFPDRVFAFDEFGPLGIRPTGGSCWARQGKPDRLPARLLEAGHLGEATGVIGGGDRAAARAAQRAGLGAALRTGVLFDVVGLRPAQRGGPLRGRHEPGFRTMQVSEGGPSRF</sequence>
<accession>A0A4D4LQG4</accession>
<protein>
    <recommendedName>
        <fullName evidence="4">Transposase</fullName>
    </recommendedName>
</protein>
<dbReference type="InterPro" id="IPR009057">
    <property type="entry name" value="Homeodomain-like_sf"/>
</dbReference>
<evidence type="ECO:0000256" key="1">
    <source>
        <dbReference type="SAM" id="MobiDB-lite"/>
    </source>
</evidence>